<protein>
    <submittedName>
        <fullName evidence="1">DUF1266 domain-containing protein</fullName>
    </submittedName>
</protein>
<keyword evidence="2" id="KW-1185">Reference proteome</keyword>
<evidence type="ECO:0000313" key="2">
    <source>
        <dbReference type="Proteomes" id="UP000325218"/>
    </source>
</evidence>
<accession>A0A5D0CT90</accession>
<dbReference type="EMBL" id="VSDO01000002">
    <property type="protein sequence ID" value="TYA12898.1"/>
    <property type="molecule type" value="Genomic_DNA"/>
</dbReference>
<organism evidence="1 2">
    <name type="scientific">Paenibacillus faecis</name>
    <dbReference type="NCBI Taxonomy" id="862114"/>
    <lineage>
        <taxon>Bacteria</taxon>
        <taxon>Bacillati</taxon>
        <taxon>Bacillota</taxon>
        <taxon>Bacilli</taxon>
        <taxon>Bacillales</taxon>
        <taxon>Paenibacillaceae</taxon>
        <taxon>Paenibacillus</taxon>
    </lineage>
</organism>
<name>A0A5D0CT90_9BACL</name>
<sequence>MVTNTRKENSRLESHYGLPEEHRRLLAYGAVLALYRVESPRILHLKVPLDQLREGLESAWGIAGREDALNTLEWLLEEGVAIHS</sequence>
<dbReference type="AlphaFoldDB" id="A0A5D0CT90"/>
<reference evidence="1 2" key="1">
    <citation type="submission" date="2019-08" db="EMBL/GenBank/DDBJ databases">
        <title>Genome sequencing of Paenibacillus faecis DSM 23593(T).</title>
        <authorList>
            <person name="Kook J.-K."/>
            <person name="Park S.-N."/>
            <person name="Lim Y.K."/>
        </authorList>
    </citation>
    <scope>NUCLEOTIDE SEQUENCE [LARGE SCALE GENOMIC DNA]</scope>
    <source>
        <strain evidence="1 2">DSM 23593</strain>
    </source>
</reference>
<dbReference type="OrthoDB" id="6820768at2"/>
<dbReference type="Proteomes" id="UP000325218">
    <property type="component" value="Unassembled WGS sequence"/>
</dbReference>
<gene>
    <name evidence="1" type="ORF">FRY98_09355</name>
</gene>
<comment type="caution">
    <text evidence="1">The sequence shown here is derived from an EMBL/GenBank/DDBJ whole genome shotgun (WGS) entry which is preliminary data.</text>
</comment>
<proteinExistence type="predicted"/>
<evidence type="ECO:0000313" key="1">
    <source>
        <dbReference type="EMBL" id="TYA12898.1"/>
    </source>
</evidence>